<proteinExistence type="predicted"/>
<feature type="transmembrane region" description="Helical" evidence="1">
    <location>
        <begin position="59"/>
        <end position="78"/>
    </location>
</feature>
<keyword evidence="1" id="KW-1133">Transmembrane helix</keyword>
<dbReference type="STRING" id="869279.SE15_05015"/>
<gene>
    <name evidence="3" type="ORF">SE15_05015</name>
</gene>
<dbReference type="GO" id="GO:0016020">
    <property type="term" value="C:membrane"/>
    <property type="evidence" value="ECO:0007669"/>
    <property type="project" value="InterPro"/>
</dbReference>
<feature type="transmembrane region" description="Helical" evidence="1">
    <location>
        <begin position="150"/>
        <end position="169"/>
    </location>
</feature>
<dbReference type="EMBL" id="LGKO01000002">
    <property type="protein sequence ID" value="KPL84463.1"/>
    <property type="molecule type" value="Genomic_DNA"/>
</dbReference>
<dbReference type="Proteomes" id="UP000050544">
    <property type="component" value="Unassembled WGS sequence"/>
</dbReference>
<dbReference type="OrthoDB" id="163918at2"/>
<evidence type="ECO:0000313" key="4">
    <source>
        <dbReference type="Proteomes" id="UP000050544"/>
    </source>
</evidence>
<keyword evidence="1" id="KW-0472">Membrane</keyword>
<evidence type="ECO:0000259" key="2">
    <source>
        <dbReference type="Pfam" id="PF05425"/>
    </source>
</evidence>
<dbReference type="AlphaFoldDB" id="A0A0P6YHL5"/>
<keyword evidence="1" id="KW-0812">Transmembrane</keyword>
<reference evidence="3 4" key="1">
    <citation type="submission" date="2015-07" db="EMBL/GenBank/DDBJ databases">
        <title>Whole genome sequence of Thermanaerothrix daxensis DSM 23592.</title>
        <authorList>
            <person name="Hemp J."/>
            <person name="Ward L.M."/>
            <person name="Pace L.A."/>
            <person name="Fischer W.W."/>
        </authorList>
    </citation>
    <scope>NUCLEOTIDE SEQUENCE [LARGE SCALE GENOMIC DNA]</scope>
    <source>
        <strain evidence="3 4">GNS-1</strain>
    </source>
</reference>
<dbReference type="Pfam" id="PF05425">
    <property type="entry name" value="CopD"/>
    <property type="match status" value="1"/>
</dbReference>
<keyword evidence="4" id="KW-1185">Reference proteome</keyword>
<sequence length="172" mass="19440">MNPFVPSWLLALTYWLHMLATVIWIGGLTASNFIVVPLARSTLTEHTYFVFFERLQQRLQGIGWVALAVLVGTGLFQMSAHPAYQGFLRIDNAWAMAILLKHGVIGGMILVSAWMTWGIMPQLRRINYMLSAGVAVDEPHRSRLQRRQAWLLRLNLGLSVVVLLLTAWARVS</sequence>
<organism evidence="3 4">
    <name type="scientific">Thermanaerothrix daxensis</name>
    <dbReference type="NCBI Taxonomy" id="869279"/>
    <lineage>
        <taxon>Bacteria</taxon>
        <taxon>Bacillati</taxon>
        <taxon>Chloroflexota</taxon>
        <taxon>Anaerolineae</taxon>
        <taxon>Anaerolineales</taxon>
        <taxon>Anaerolineaceae</taxon>
        <taxon>Thermanaerothrix</taxon>
    </lineage>
</organism>
<feature type="transmembrane region" description="Helical" evidence="1">
    <location>
        <begin position="12"/>
        <end position="38"/>
    </location>
</feature>
<name>A0A0P6YHL5_9CHLR</name>
<evidence type="ECO:0000313" key="3">
    <source>
        <dbReference type="EMBL" id="KPL84463.1"/>
    </source>
</evidence>
<feature type="domain" description="Copper resistance protein D" evidence="2">
    <location>
        <begin position="55"/>
        <end position="168"/>
    </location>
</feature>
<feature type="transmembrane region" description="Helical" evidence="1">
    <location>
        <begin position="98"/>
        <end position="120"/>
    </location>
</feature>
<dbReference type="RefSeq" id="WP_054520985.1">
    <property type="nucleotide sequence ID" value="NZ_LGKO01000002.1"/>
</dbReference>
<evidence type="ECO:0000256" key="1">
    <source>
        <dbReference type="SAM" id="Phobius"/>
    </source>
</evidence>
<dbReference type="InterPro" id="IPR008457">
    <property type="entry name" value="Cu-R_CopD_dom"/>
</dbReference>
<comment type="caution">
    <text evidence="3">The sequence shown here is derived from an EMBL/GenBank/DDBJ whole genome shotgun (WGS) entry which is preliminary data.</text>
</comment>
<accession>A0A0P6YHL5</accession>
<protein>
    <recommendedName>
        <fullName evidence="2">Copper resistance protein D domain-containing protein</fullName>
    </recommendedName>
</protein>